<dbReference type="InterPro" id="IPR013320">
    <property type="entry name" value="ConA-like_dom_sf"/>
</dbReference>
<evidence type="ECO:0000256" key="3">
    <source>
        <dbReference type="ARBA" id="ARBA00022673"/>
    </source>
</evidence>
<evidence type="ECO:0000256" key="1">
    <source>
        <dbReference type="ARBA" id="ARBA00004326"/>
    </source>
</evidence>
<comment type="subcellular location">
    <subcellularLocation>
        <location evidence="1">Sarcoplasmic reticulum membrane</location>
        <topology evidence="1">Multi-pass membrane protein</topology>
    </subcellularLocation>
</comment>
<dbReference type="PRINTS" id="PR00795">
    <property type="entry name" value="RYANODINER"/>
</dbReference>
<feature type="domain" description="MIR" evidence="9">
    <location>
        <begin position="169"/>
        <end position="214"/>
    </location>
</feature>
<dbReference type="PANTHER" id="PTHR46399:SF8">
    <property type="entry name" value="B30.2_SPRY DOMAIN-CONTAINING PROTEIN"/>
    <property type="match status" value="1"/>
</dbReference>
<dbReference type="Pfam" id="PF21119">
    <property type="entry name" value="RYDR_Jsol"/>
    <property type="match status" value="1"/>
</dbReference>
<dbReference type="Gene3D" id="1.25.10.30">
    <property type="entry name" value="IP3 receptor type 1 binding core, RIH domain"/>
    <property type="match status" value="1"/>
</dbReference>
<dbReference type="Proteomes" id="UP000695022">
    <property type="component" value="Unplaced"/>
</dbReference>
<dbReference type="InterPro" id="IPR003032">
    <property type="entry name" value="Ryanodine_rcpt"/>
</dbReference>
<evidence type="ECO:0000259" key="9">
    <source>
        <dbReference type="PROSITE" id="PS50919"/>
    </source>
</evidence>
<evidence type="ECO:0000256" key="2">
    <source>
        <dbReference type="ARBA" id="ARBA00022568"/>
    </source>
</evidence>
<keyword evidence="10" id="KW-1185">Reference proteome</keyword>
<dbReference type="SUPFAM" id="SSF82109">
    <property type="entry name" value="MIR domain"/>
    <property type="match status" value="2"/>
</dbReference>
<dbReference type="CDD" id="cd23278">
    <property type="entry name" value="beta-trefoil_MIR_RyR"/>
    <property type="match status" value="1"/>
</dbReference>
<dbReference type="InterPro" id="IPR016093">
    <property type="entry name" value="MIR_motif"/>
</dbReference>
<keyword evidence="2" id="KW-0813">Transport</keyword>
<dbReference type="SMART" id="SM00449">
    <property type="entry name" value="SPRY"/>
    <property type="match status" value="3"/>
</dbReference>
<dbReference type="InterPro" id="IPR000699">
    <property type="entry name" value="RIH_dom"/>
</dbReference>
<dbReference type="InterPro" id="IPR015925">
    <property type="entry name" value="Ryanodine_IP3_receptor"/>
</dbReference>
<dbReference type="InterPro" id="IPR013333">
    <property type="entry name" value="Ryan_recept"/>
</dbReference>
<keyword evidence="2" id="KW-0406">Ion transport</keyword>
<evidence type="ECO:0000256" key="5">
    <source>
        <dbReference type="ARBA" id="ARBA00022837"/>
    </source>
</evidence>
<accession>A0ABM1DXK4</accession>
<proteinExistence type="predicted"/>
<evidence type="ECO:0000259" key="8">
    <source>
        <dbReference type="PROSITE" id="PS50188"/>
    </source>
</evidence>
<sequence>MADPQEKDGGDSAELDDIAFLRTGDTICISCNVVMASRESMAGTERVCLAAEGFGNRTCFLENISDKNNPPDLTMCGFVIEQALSVRALQEMIAKSTPEEGTQSGHRTLLYGHAVLLRHNHSNMFLSCLSTQTTASSDKLAFDVGLKEDSQGESCWWTIHPASKQRSEGEKVRVGDDVILVSVATERYLHTTKTQNRAVVIASFHQTLWSVSTVCSGSIRAKTLGSVFGADVLRFFKNVDECLTVPPADSETKSVLYESGEVMNQARSLWRLELIRTKWSSAFVGWANLCRIRHITTGRYLCVNQDNLLNLVSRDNADVETTAFCLRQFKDDKKVSLDEKEEEGMGSAQVKYSDSMAFIQHVHTGLWLSYETHQTKKKGVGRVEEKIAVMLEEGHMDDGFTVVMAQEEESRSARVIRKCSSIFNRLVRALNSLQTDGAESALWHRINLNEVVMCLGDLILYFEQPPEGTEHEEKQQKLKALRNRQDLFQEEGMIALVLEVIDEFSMYQSPSYFAAVAGEEAGQMWEDISSSLYLLLAAMIKGNHSNCAQFADSVRLDWLFNRLESQQASEDICATQVLNVLCSLCVGNGMAVRSSQNHICDNLLPSKDLLLQTSLVDHVSSMRPNIFVCVMEGSAMYKKWYFEAVIDYIESSTHLMPHLRIGWANTEGYKPYPGGGENWGGNGVGDDLYSYGFDGGRVWAGGKSNSVQYYPSSQGFSKGDVIGCFLDFTVPEIAFSLNGVKVNGVFRNFNTTGLFFPCISLSAKVSARFMFGNEHGKFRYGPHDDFSPIIESMLPREQLRIEPCMNFGDIPRNMIGGPIQLPAHIAFIPTTVDTSKVVLPNYIDTTIDGIREKLAENIHELWSVSKIEAGYTWGEVNDEQRKKNVCLTTFEKLPETEKNYNIALAQETLKTFFALGYHIRFDKPPGRLKTLKLPNHFLMANGYKPTPLDMRDIPLNEKMEKLVDLLADNTHNVWARDHIQMQWTYGLSEDHTMKRSPHLVPYDKVDDSIKKKNRDTASETVRTLMAYGYGLDSPPDVADSGMSSQNIEEITSAVITYRGQKTYAVMSGKWYYEFEVLTTGFMKLGWVSADHAPNKTIGNDEFSYGFDGFFPNKWHQGRDPYGKKWTVGDVIGVFLDLHDSTVSFSLNGELMMDSSGSETAFSNIEIPEAGFVPAFSIGAGQLCKLNMGQDVNTLKFFTQCGLQEGYEPFCVNMTNNIIMWYNKELGLFQTINELDTMIEITRIPPGSDTPPIMHVAHKTYGSLEGKSKMEFLRLSVPVQCQPIFTNVGMTSPDSEPGDISIAVPTIRPSDVHVVPTVAESTKHGKKGKTDDLVMVAPSVPAHSSTLLHTDHVCAFTQTRYGGHSKGGATAKPVHGQQKSSKPFKFLKSLSVTKGDSGGKTPPAQPSKKMNLLMPSDMAAPAMPSISVTGTEGETMLEQIENSRGGGGGIPMQRHSSLRSNQNRQPSGAMSTQSADSIDMEMEYDPNAHVDTDVYFYAVRIFPGQDPVHVNVGWVQPYYHYCSKSFTSDMVRQVMFTQPETAEKQGCLRQNCYMVNAKAMQMEAQASGRKVSQGLVIGCYVDTTSGMLTFSVNGTKVDTKYQVGVDMLIVGPVGTLPLSAALNKGPVKDPMPQCPSRLAVQRLTPLTWGRVPQHSLKVHTLKLSEIRGWSMLCEDPVSMLAVQIPEEDRCIDVLELIEQEDLLMFHACTLKLYCAICFRGNHRAAHILCGHVDKRQFMYLSQSKYLAGPLRKGFLDLLIALHLTAHVDARLLTQKEYILPLTGDIKSVKLSDETNTFLPSVATTTSIRPQMKSSPVTEDTKKGCSIKGLSAPEFELDCLKQQVMSSLADGVQKSVAHCRDPIGGSYENLFVPLLKLADCLLVIGLLDDDDIYHLMVLIDPVTCNTEGDGMKKGLLHVTPLDEGIQLQLCNIFHHLCDINLRHRVESIIAFCDNWVDKVQIDQLKRYIEIKKADLQPAVAAKKTREFRCPPKEQMRAMLTFRTPEDLAEEMPSPCNDNLKEMMLNFNKELLALASVKQEEEEEEEEPDLTWQEKLIQVMLKKKEEPPTIDSRINQEIPYDGQQGTLNQLIARTVMKWGSENFIEDQSLIREMFSLLHRQYDGVGELCRALEKTYTISVVSKEDFEQILVNLSQIRALLEVQLSVEEEVVLRSALWDLMNNKIFFQHPDLMRALCVHENVMRVMVNTLNKSQVQSQSQEGQDGMGGDSVQQQDCSEMVTSCCRFLCYFCRSSAANQRASFEHLSYFLDNSTMLVARPSLRGSAPLDVAYSSLMDNNELALALRETHLEKVAVYLSRCGLQSNAELLDKGYPDIGWDPVEGERYLDFMRFCVWVNGECVEENANLVIRLLIRRPECLGPALRGEGGGLLKAMKDGIRISQEIAVDNAQSATAPEDDEDYIDMGGAILTFYAALVDLLGRCAPDAATIHQAKSDSIRARAILRSLVSMEDLEGCLSLHFMLPNVIQPDKADDAKVSTGLPPGLLPCHRQAVLLFMERVYGIPDQETFFRLLEDGLLPDLRTAVLLDTPEANDSDLALALNRYLCQSVLPLLTNYAHYFHDSEHYTELLDATLQTSYRISKCATLTKVQREVLSDFLVAFTRELRPVQMLPLLRKLIHDVPSLNEYTHVSLNILNLHYERCGQYYGSASGYGTASEDEKRLTMMLFSCIFDSLANRAYDPNLFAKALPCLSAIGCALSPDYTLTTSVDDEWFTKQHLASMYTYTPTPVDTSRVQLPPAISDFVNRFAEQYHDAWASRKLERGWTHADSYVPEKRLHPRLKPFDLLTDYDRRMYREPIEASLRAMLANGWSIASGGGAAAREAGAAGTAAAATGRRRSSMQAAKSMGFDAVHGYSPKPVDMTNLSLTKEMQALAERLAENAHDIWARKTIDDLRSKGGGSHPNLIPYDMMTDREKRKERLRSLDMVKFLQLQGYKLAMDARLRTQQTVDATDESGIESRFAHSLLTKLLGYLDRAGNNLNKLYTSRLYSRRNSYVTATEDVKFFGKVALPLVERYFVAHRVYFLASGGAASMSHASIQEKELVGSLFCKLASLLRSKFTAFGSLAQVTVKSLEVLVQAIDAGSVVKSRPDFVRALMQPFFNNAADDLTAVMDNMLDGTFLNIKETARKSYCTLNYAHMVLLPVLTALFNHLGVNNFGKDLLVEEIQLACYKILNSLYTLGVSAAQFRERRTIIAELDKHRSALGQCLGAFASTFPVAFLEPDLNKNNQYSLVGRSEEHSLEAQVTSLHAHGHITSASCHAA</sequence>
<dbReference type="InterPro" id="IPR043136">
    <property type="entry name" value="B30.2/SPRY_sf"/>
</dbReference>
<dbReference type="PANTHER" id="PTHR46399">
    <property type="entry name" value="B30.2/SPRY DOMAIN-CONTAINING PROTEIN"/>
    <property type="match status" value="1"/>
</dbReference>
<evidence type="ECO:0000256" key="7">
    <source>
        <dbReference type="SAM" id="MobiDB-lite"/>
    </source>
</evidence>
<dbReference type="Pfam" id="PF00622">
    <property type="entry name" value="SPRY"/>
    <property type="match status" value="3"/>
</dbReference>
<dbReference type="InterPro" id="IPR048581">
    <property type="entry name" value="RYDR_Jsol"/>
</dbReference>
<dbReference type="InterPro" id="IPR036300">
    <property type="entry name" value="MIR_dom_sf"/>
</dbReference>
<dbReference type="InterPro" id="IPR001870">
    <property type="entry name" value="B30.2/SPRY"/>
</dbReference>
<name>A0ABM1DXK4_PRICU</name>
<feature type="domain" description="B30.2/SPRY" evidence="8">
    <location>
        <begin position="559"/>
        <end position="776"/>
    </location>
</feature>
<dbReference type="Gene3D" id="6.20.350.10">
    <property type="match status" value="1"/>
</dbReference>
<dbReference type="Pfam" id="PF01365">
    <property type="entry name" value="RYDR_ITPR"/>
    <property type="match status" value="3"/>
</dbReference>
<dbReference type="PROSITE" id="PS50919">
    <property type="entry name" value="MIR"/>
    <property type="match status" value="3"/>
</dbReference>
<dbReference type="GeneID" id="106806993"/>
<dbReference type="SMART" id="SM00472">
    <property type="entry name" value="MIR"/>
    <property type="match status" value="3"/>
</dbReference>
<keyword evidence="3" id="KW-0407">Ion channel</keyword>
<dbReference type="Gene3D" id="1.10.490.160">
    <property type="match status" value="2"/>
</dbReference>
<dbReference type="PROSITE" id="PS50188">
    <property type="entry name" value="B302_SPRY"/>
    <property type="match status" value="2"/>
</dbReference>
<keyword evidence="3" id="KW-0107">Calcium channel</keyword>
<dbReference type="Pfam" id="PF02815">
    <property type="entry name" value="MIR"/>
    <property type="match status" value="1"/>
</dbReference>
<dbReference type="Pfam" id="PF02026">
    <property type="entry name" value="RyR"/>
    <property type="match status" value="4"/>
</dbReference>
<feature type="region of interest" description="Disordered" evidence="7">
    <location>
        <begin position="1363"/>
        <end position="1383"/>
    </location>
</feature>
<dbReference type="Pfam" id="PF08709">
    <property type="entry name" value="Ins145_P3_rec"/>
    <property type="match status" value="1"/>
</dbReference>
<dbReference type="Gene3D" id="2.80.10.50">
    <property type="match status" value="2"/>
</dbReference>
<feature type="domain" description="MIR" evidence="9">
    <location>
        <begin position="106"/>
        <end position="162"/>
    </location>
</feature>
<evidence type="ECO:0000313" key="11">
    <source>
        <dbReference type="RefSeq" id="XP_014664675.1"/>
    </source>
</evidence>
<feature type="region of interest" description="Disordered" evidence="7">
    <location>
        <begin position="1440"/>
        <end position="1474"/>
    </location>
</feature>
<organism evidence="10 11">
    <name type="scientific">Priapulus caudatus</name>
    <name type="common">Priapulid worm</name>
    <dbReference type="NCBI Taxonomy" id="37621"/>
    <lineage>
        <taxon>Eukaryota</taxon>
        <taxon>Metazoa</taxon>
        <taxon>Ecdysozoa</taxon>
        <taxon>Scalidophora</taxon>
        <taxon>Priapulida</taxon>
        <taxon>Priapulimorpha</taxon>
        <taxon>Priapulimorphida</taxon>
        <taxon>Priapulidae</taxon>
        <taxon>Priapulus</taxon>
    </lineage>
</organism>
<evidence type="ECO:0000256" key="4">
    <source>
        <dbReference type="ARBA" id="ARBA00022737"/>
    </source>
</evidence>
<dbReference type="InterPro" id="IPR014821">
    <property type="entry name" value="Ins145_P3_rcpt"/>
</dbReference>
<dbReference type="RefSeq" id="XP_014664675.1">
    <property type="nucleotide sequence ID" value="XM_014809189.1"/>
</dbReference>
<dbReference type="CDD" id="cd12877">
    <property type="entry name" value="SPRY1_RyR"/>
    <property type="match status" value="1"/>
</dbReference>
<dbReference type="Gene3D" id="2.60.120.920">
    <property type="match status" value="3"/>
</dbReference>
<dbReference type="SUPFAM" id="SSF49899">
    <property type="entry name" value="Concanavalin A-like lectins/glucanases"/>
    <property type="match status" value="2"/>
</dbReference>
<feature type="domain" description="B30.2/SPRY" evidence="8">
    <location>
        <begin position="992"/>
        <end position="1192"/>
    </location>
</feature>
<protein>
    <submittedName>
        <fullName evidence="11">Ryanodine receptor-like</fullName>
    </submittedName>
</protein>
<feature type="domain" description="MIR" evidence="9">
    <location>
        <begin position="347"/>
        <end position="405"/>
    </location>
</feature>
<keyword evidence="4" id="KW-0677">Repeat</keyword>
<evidence type="ECO:0000313" key="10">
    <source>
        <dbReference type="Proteomes" id="UP000695022"/>
    </source>
</evidence>
<keyword evidence="6" id="KW-0703">Sarcoplasmic reticulum</keyword>
<evidence type="ECO:0000256" key="6">
    <source>
        <dbReference type="ARBA" id="ARBA00022951"/>
    </source>
</evidence>
<keyword evidence="2" id="KW-0109">Calcium transport</keyword>
<feature type="compositionally biased region" description="Polar residues" evidence="7">
    <location>
        <begin position="1453"/>
        <end position="1474"/>
    </location>
</feature>
<dbReference type="InterPro" id="IPR003877">
    <property type="entry name" value="SPRY_dom"/>
</dbReference>
<gene>
    <name evidence="11" type="primary">LOC106806993</name>
</gene>
<dbReference type="InterPro" id="IPR035761">
    <property type="entry name" value="SPRY1_RyR"/>
</dbReference>
<reference evidence="11" key="1">
    <citation type="submission" date="2025-08" db="UniProtKB">
        <authorList>
            <consortium name="RefSeq"/>
        </authorList>
    </citation>
    <scope>IDENTIFICATION</scope>
</reference>
<keyword evidence="5" id="KW-0106">Calcium</keyword>